<evidence type="ECO:0000313" key="1">
    <source>
        <dbReference type="EMBL" id="KRY94150.1"/>
    </source>
</evidence>
<organism evidence="1 2">
    <name type="scientific">Trichinella zimbabwensis</name>
    <dbReference type="NCBI Taxonomy" id="268475"/>
    <lineage>
        <taxon>Eukaryota</taxon>
        <taxon>Metazoa</taxon>
        <taxon>Ecdysozoa</taxon>
        <taxon>Nematoda</taxon>
        <taxon>Enoplea</taxon>
        <taxon>Dorylaimia</taxon>
        <taxon>Trichinellida</taxon>
        <taxon>Trichinellidae</taxon>
        <taxon>Trichinella</taxon>
    </lineage>
</organism>
<protein>
    <submittedName>
        <fullName evidence="1">Uncharacterized protein</fullName>
    </submittedName>
</protein>
<evidence type="ECO:0000313" key="2">
    <source>
        <dbReference type="Proteomes" id="UP000055024"/>
    </source>
</evidence>
<dbReference type="Proteomes" id="UP000055024">
    <property type="component" value="Unassembled WGS sequence"/>
</dbReference>
<name>A0A0V1G785_9BILA</name>
<accession>A0A0V1G785</accession>
<proteinExistence type="predicted"/>
<dbReference type="EMBL" id="JYDP01005489">
    <property type="protein sequence ID" value="KRY94150.1"/>
    <property type="molecule type" value="Genomic_DNA"/>
</dbReference>
<gene>
    <name evidence="1" type="ORF">T11_4160</name>
</gene>
<sequence length="37" mass="4311">MQHIYQTHRTKPYFPEVENSLSITQFDLAKLISDGVC</sequence>
<dbReference type="AlphaFoldDB" id="A0A0V1G785"/>
<comment type="caution">
    <text evidence="1">The sequence shown here is derived from an EMBL/GenBank/DDBJ whole genome shotgun (WGS) entry which is preliminary data.</text>
</comment>
<keyword evidence="2" id="KW-1185">Reference proteome</keyword>
<reference evidence="1 2" key="1">
    <citation type="submission" date="2015-01" db="EMBL/GenBank/DDBJ databases">
        <title>Evolution of Trichinella species and genotypes.</title>
        <authorList>
            <person name="Korhonen P.K."/>
            <person name="Edoardo P."/>
            <person name="Giuseppe L.R."/>
            <person name="Gasser R.B."/>
        </authorList>
    </citation>
    <scope>NUCLEOTIDE SEQUENCE [LARGE SCALE GENOMIC DNA]</scope>
    <source>
        <strain evidence="1">ISS1029</strain>
    </source>
</reference>